<evidence type="ECO:0000256" key="4">
    <source>
        <dbReference type="ARBA" id="ARBA00022960"/>
    </source>
</evidence>
<comment type="caution">
    <text evidence="11">The sequence shown here is derived from an EMBL/GenBank/DDBJ whole genome shotgun (WGS) entry which is preliminary data.</text>
</comment>
<dbReference type="EMBL" id="QKRA01000001">
    <property type="protein sequence ID" value="RDL45756.1"/>
    <property type="molecule type" value="Genomic_DNA"/>
</dbReference>
<organism evidence="11 12">
    <name type="scientific">Marinomonas piezotolerans</name>
    <dbReference type="NCBI Taxonomy" id="2213058"/>
    <lineage>
        <taxon>Bacteria</taxon>
        <taxon>Pseudomonadati</taxon>
        <taxon>Pseudomonadota</taxon>
        <taxon>Gammaproteobacteria</taxon>
        <taxon>Oceanospirillales</taxon>
        <taxon>Oceanospirillaceae</taxon>
        <taxon>Marinomonas</taxon>
    </lineage>
</organism>
<feature type="region of interest" description="Disordered" evidence="7">
    <location>
        <begin position="22"/>
        <end position="43"/>
    </location>
</feature>
<dbReference type="PANTHER" id="PTHR41533">
    <property type="entry name" value="L,D-TRANSPEPTIDASE HI_1667-RELATED"/>
    <property type="match status" value="1"/>
</dbReference>
<accession>A0A370UD97</accession>
<dbReference type="OrthoDB" id="9778545at2"/>
<evidence type="ECO:0000256" key="6">
    <source>
        <dbReference type="ARBA" id="ARBA00023316"/>
    </source>
</evidence>
<dbReference type="GO" id="GO:0004180">
    <property type="term" value="F:carboxypeptidase activity"/>
    <property type="evidence" value="ECO:0007669"/>
    <property type="project" value="UniProtKB-ARBA"/>
</dbReference>
<dbReference type="Gene3D" id="1.10.101.10">
    <property type="entry name" value="PGBD-like superfamily/PGBD"/>
    <property type="match status" value="1"/>
</dbReference>
<dbReference type="Pfam" id="PF01471">
    <property type="entry name" value="PG_binding_1"/>
    <property type="match status" value="1"/>
</dbReference>
<dbReference type="RefSeq" id="WP_115466344.1">
    <property type="nucleotide sequence ID" value="NZ_QKRA01000001.1"/>
</dbReference>
<evidence type="ECO:0000259" key="8">
    <source>
        <dbReference type="Pfam" id="PF01471"/>
    </source>
</evidence>
<evidence type="ECO:0000259" key="9">
    <source>
        <dbReference type="Pfam" id="PF03734"/>
    </source>
</evidence>
<keyword evidence="12" id="KW-1185">Reference proteome</keyword>
<evidence type="ECO:0000256" key="5">
    <source>
        <dbReference type="ARBA" id="ARBA00022984"/>
    </source>
</evidence>
<dbReference type="AlphaFoldDB" id="A0A370UD97"/>
<dbReference type="Proteomes" id="UP000254326">
    <property type="component" value="Unassembled WGS sequence"/>
</dbReference>
<dbReference type="PROSITE" id="PS51257">
    <property type="entry name" value="PROKAR_LIPOPROTEIN"/>
    <property type="match status" value="1"/>
</dbReference>
<feature type="domain" description="Peptidoglycan binding-like" evidence="8">
    <location>
        <begin position="236"/>
        <end position="295"/>
    </location>
</feature>
<dbReference type="SUPFAM" id="SSF47090">
    <property type="entry name" value="PGBD-like"/>
    <property type="match status" value="1"/>
</dbReference>
<dbReference type="InterPro" id="IPR005490">
    <property type="entry name" value="LD_TPept_cat_dom"/>
</dbReference>
<dbReference type="UniPathway" id="UPA00219"/>
<dbReference type="GO" id="GO:0016740">
    <property type="term" value="F:transferase activity"/>
    <property type="evidence" value="ECO:0007669"/>
    <property type="project" value="UniProtKB-KW"/>
</dbReference>
<comment type="similarity">
    <text evidence="2">Belongs to the YkuD family.</text>
</comment>
<evidence type="ECO:0000259" key="10">
    <source>
        <dbReference type="Pfam" id="PF20142"/>
    </source>
</evidence>
<dbReference type="PANTHER" id="PTHR41533:SF2">
    <property type="entry name" value="BLR7131 PROTEIN"/>
    <property type="match status" value="1"/>
</dbReference>
<dbReference type="InterPro" id="IPR002477">
    <property type="entry name" value="Peptidoglycan-bd-like"/>
</dbReference>
<dbReference type="GO" id="GO:0009252">
    <property type="term" value="P:peptidoglycan biosynthetic process"/>
    <property type="evidence" value="ECO:0007669"/>
    <property type="project" value="UniProtKB-UniPathway"/>
</dbReference>
<proteinExistence type="inferred from homology"/>
<feature type="domain" description="L,D-transpeptidase scaffold" evidence="10">
    <location>
        <begin position="72"/>
        <end position="209"/>
    </location>
</feature>
<dbReference type="GO" id="GO:0071555">
    <property type="term" value="P:cell wall organization"/>
    <property type="evidence" value="ECO:0007669"/>
    <property type="project" value="UniProtKB-KW"/>
</dbReference>
<feature type="domain" description="L,D-TPase catalytic" evidence="9">
    <location>
        <begin position="323"/>
        <end position="489"/>
    </location>
</feature>
<dbReference type="InterPro" id="IPR036365">
    <property type="entry name" value="PGBD-like_sf"/>
</dbReference>
<evidence type="ECO:0000313" key="11">
    <source>
        <dbReference type="EMBL" id="RDL45756.1"/>
    </source>
</evidence>
<protein>
    <submittedName>
        <fullName evidence="11">Murein L,D-transpeptidase</fullName>
    </submittedName>
</protein>
<dbReference type="Pfam" id="PF03734">
    <property type="entry name" value="YkuD"/>
    <property type="match status" value="1"/>
</dbReference>
<dbReference type="Gene3D" id="2.40.440.10">
    <property type="entry name" value="L,D-transpeptidase catalytic domain-like"/>
    <property type="match status" value="1"/>
</dbReference>
<reference evidence="11 12" key="1">
    <citation type="submission" date="2018-06" db="EMBL/GenBank/DDBJ databases">
        <title>Marinomonas sp. YLB-05 draft genome sequence.</title>
        <authorList>
            <person name="Yu L."/>
            <person name="Tang X."/>
        </authorList>
    </citation>
    <scope>NUCLEOTIDE SEQUENCE [LARGE SCALE GENOMIC DNA]</scope>
    <source>
        <strain evidence="11 12">YLB-05</strain>
    </source>
</reference>
<sequence>MNLRFKELGAAVVMSAILAGCSSSGSRSGGEIPSFVTTPPSESQIEDSVRRQVTLMLEAFTPIAGQALPNKSVLEAYEFRDFEPIWIHDKKLDLSIYKLISTLETAQSHGLNPIHYHIDTLKEYLDLPSPTSQQLAELDVIATVAMSSFAHDLSIGRYEPQLIDPNWQLDAPSKDWKNLLFIDSPSDMVNYLPLLAPRQPEYQVLQRWLVYYQELAQKEGDIRVDVGVPLTEGDEGPRVAQLRARLVQLGDIRFSTRKVNEDYFGAELKAALIRFQQRHHLTADGAAGSQTIQMLNVPLEERAKQISYNLERWRWLPSEMEENRIWVDLTDYTAHIFLNGQNESMKVVIGKPERRTNVFYGRMTYMVANPTWRVPHRIAQENLLPKLQQDPNYLGKRGFKVFSSWSIGAKELDPTTIDWKNIDPDRLSYRFEQAPDEGNALGAYKFMFPNKFDIYLHDTPSKHLFREADRAFSSGCIRLEKPAHFADLIAGNSSKQKDALLKARQSRETTVISLEESLPVYLVYFTVVPNANGMPEFRNDVYDRDPLMEEAMGYIPFKPSESL</sequence>
<keyword evidence="3" id="KW-0808">Transferase</keyword>
<gene>
    <name evidence="11" type="ORF">DN730_01530</name>
</gene>
<evidence type="ECO:0000256" key="3">
    <source>
        <dbReference type="ARBA" id="ARBA00022679"/>
    </source>
</evidence>
<keyword evidence="5" id="KW-0573">Peptidoglycan synthesis</keyword>
<keyword evidence="6" id="KW-0961">Cell wall biogenesis/degradation</keyword>
<dbReference type="CDD" id="cd16913">
    <property type="entry name" value="YkuD_like"/>
    <property type="match status" value="1"/>
</dbReference>
<keyword evidence="4" id="KW-0133">Cell shape</keyword>
<name>A0A370UD97_9GAMM</name>
<dbReference type="GO" id="GO:0008360">
    <property type="term" value="P:regulation of cell shape"/>
    <property type="evidence" value="ECO:0007669"/>
    <property type="project" value="UniProtKB-KW"/>
</dbReference>
<dbReference type="InterPro" id="IPR052905">
    <property type="entry name" value="LD-transpeptidase_YkuD-like"/>
</dbReference>
<evidence type="ECO:0000313" key="12">
    <source>
        <dbReference type="Proteomes" id="UP000254326"/>
    </source>
</evidence>
<evidence type="ECO:0000256" key="1">
    <source>
        <dbReference type="ARBA" id="ARBA00004752"/>
    </source>
</evidence>
<dbReference type="Pfam" id="PF20142">
    <property type="entry name" value="Scaffold"/>
    <property type="match status" value="1"/>
</dbReference>
<dbReference type="InterPro" id="IPR038063">
    <property type="entry name" value="Transpep_catalytic_dom"/>
</dbReference>
<comment type="pathway">
    <text evidence="1">Cell wall biogenesis; peptidoglycan biosynthesis.</text>
</comment>
<evidence type="ECO:0000256" key="7">
    <source>
        <dbReference type="SAM" id="MobiDB-lite"/>
    </source>
</evidence>
<dbReference type="InterPro" id="IPR045380">
    <property type="entry name" value="LD_TPept_scaffold_dom"/>
</dbReference>
<dbReference type="SUPFAM" id="SSF141523">
    <property type="entry name" value="L,D-transpeptidase catalytic domain-like"/>
    <property type="match status" value="1"/>
</dbReference>
<dbReference type="InterPro" id="IPR036366">
    <property type="entry name" value="PGBDSf"/>
</dbReference>
<evidence type="ECO:0000256" key="2">
    <source>
        <dbReference type="ARBA" id="ARBA00005992"/>
    </source>
</evidence>